<feature type="transmembrane region" description="Helical" evidence="7">
    <location>
        <begin position="205"/>
        <end position="227"/>
    </location>
</feature>
<dbReference type="Gene3D" id="1.20.1250.20">
    <property type="entry name" value="MFS general substrate transporter like domains"/>
    <property type="match status" value="2"/>
</dbReference>
<feature type="transmembrane region" description="Helical" evidence="7">
    <location>
        <begin position="48"/>
        <end position="65"/>
    </location>
</feature>
<feature type="transmembrane region" description="Helical" evidence="7">
    <location>
        <begin position="351"/>
        <end position="372"/>
    </location>
</feature>
<dbReference type="GO" id="GO:0012505">
    <property type="term" value="C:endomembrane system"/>
    <property type="evidence" value="ECO:0007669"/>
    <property type="project" value="UniProtKB-SubCell"/>
</dbReference>
<gene>
    <name evidence="9" type="ORF">A7U60_g802</name>
</gene>
<dbReference type="Proteomes" id="UP000757232">
    <property type="component" value="Unassembled WGS sequence"/>
</dbReference>
<keyword evidence="4 7" id="KW-0812">Transmembrane</keyword>
<evidence type="ECO:0000256" key="2">
    <source>
        <dbReference type="ARBA" id="ARBA00008335"/>
    </source>
</evidence>
<dbReference type="SUPFAM" id="SSF103473">
    <property type="entry name" value="MFS general substrate transporter"/>
    <property type="match status" value="1"/>
</dbReference>
<accession>A0A9Q5NC64</accession>
<dbReference type="InterPro" id="IPR020846">
    <property type="entry name" value="MFS_dom"/>
</dbReference>
<keyword evidence="6 7" id="KW-0472">Membrane</keyword>
<dbReference type="PANTHER" id="PTHR23514">
    <property type="entry name" value="BYPASS OF STOP CODON PROTEIN 6"/>
    <property type="match status" value="1"/>
</dbReference>
<feature type="transmembrane region" description="Helical" evidence="7">
    <location>
        <begin position="172"/>
        <end position="193"/>
    </location>
</feature>
<proteinExistence type="inferred from homology"/>
<evidence type="ECO:0000313" key="9">
    <source>
        <dbReference type="EMBL" id="OCB91906.1"/>
    </source>
</evidence>
<feature type="transmembrane region" description="Helical" evidence="7">
    <location>
        <begin position="260"/>
        <end position="286"/>
    </location>
</feature>
<dbReference type="FunFam" id="1.20.1250.20:FF:000286">
    <property type="entry name" value="MFS efflux transporter"/>
    <property type="match status" value="1"/>
</dbReference>
<evidence type="ECO:0000256" key="5">
    <source>
        <dbReference type="ARBA" id="ARBA00022989"/>
    </source>
</evidence>
<comment type="subcellular location">
    <subcellularLocation>
        <location evidence="1">Endomembrane system</location>
        <topology evidence="1">Multi-pass membrane protein</topology>
    </subcellularLocation>
</comment>
<feature type="transmembrane region" description="Helical" evidence="7">
    <location>
        <begin position="384"/>
        <end position="407"/>
    </location>
</feature>
<reference evidence="9" key="1">
    <citation type="submission" date="2016-06" db="EMBL/GenBank/DDBJ databases">
        <title>Draft Genome sequence of the fungus Inonotus baumii.</title>
        <authorList>
            <person name="Zhu H."/>
            <person name="Lin W."/>
        </authorList>
    </citation>
    <scope>NUCLEOTIDE SEQUENCE</scope>
    <source>
        <strain evidence="9">821</strain>
    </source>
</reference>
<name>A0A9Q5NC64_SANBA</name>
<dbReference type="AlphaFoldDB" id="A0A9Q5NC64"/>
<evidence type="ECO:0000256" key="6">
    <source>
        <dbReference type="ARBA" id="ARBA00023136"/>
    </source>
</evidence>
<keyword evidence="3" id="KW-0813">Transport</keyword>
<feature type="transmembrane region" description="Helical" evidence="7">
    <location>
        <begin position="298"/>
        <end position="317"/>
    </location>
</feature>
<evidence type="ECO:0000256" key="1">
    <source>
        <dbReference type="ARBA" id="ARBA00004127"/>
    </source>
</evidence>
<dbReference type="Pfam" id="PF07690">
    <property type="entry name" value="MFS_1"/>
    <property type="match status" value="1"/>
</dbReference>
<dbReference type="InterPro" id="IPR011701">
    <property type="entry name" value="MFS"/>
</dbReference>
<feature type="domain" description="Major facilitator superfamily (MFS) profile" evidence="8">
    <location>
        <begin position="52"/>
        <end position="439"/>
    </location>
</feature>
<dbReference type="InterPro" id="IPR036259">
    <property type="entry name" value="MFS_trans_sf"/>
</dbReference>
<evidence type="ECO:0000259" key="8">
    <source>
        <dbReference type="PROSITE" id="PS50850"/>
    </source>
</evidence>
<dbReference type="PROSITE" id="PS50850">
    <property type="entry name" value="MFS"/>
    <property type="match status" value="1"/>
</dbReference>
<protein>
    <submittedName>
        <fullName evidence="9">MFS general substrate transporter</fullName>
    </submittedName>
</protein>
<keyword evidence="5 7" id="KW-1133">Transmembrane helix</keyword>
<comment type="similarity">
    <text evidence="2">Belongs to the major facilitator superfamily.</text>
</comment>
<feature type="transmembrane region" description="Helical" evidence="7">
    <location>
        <begin position="326"/>
        <end position="345"/>
    </location>
</feature>
<dbReference type="GO" id="GO:0022857">
    <property type="term" value="F:transmembrane transporter activity"/>
    <property type="evidence" value="ECO:0007669"/>
    <property type="project" value="InterPro"/>
</dbReference>
<keyword evidence="10" id="KW-1185">Reference proteome</keyword>
<comment type="caution">
    <text evidence="9">The sequence shown here is derived from an EMBL/GenBank/DDBJ whole genome shotgun (WGS) entry which is preliminary data.</text>
</comment>
<dbReference type="OrthoDB" id="413079at2759"/>
<sequence>MESRDELEVIELPTLSYFPGPSRAIWPRPVRTQTRTADSVEASKPKRVEYISIAALMWAMFLMGWNDGTAGPLLPALQKNYHVGFAVVSLVFVANGVGFVSASIANVSVAQKVGFGKTLVIGSLAQLAAYAVQCSAPPFPVFVLAYVSSGVGVSLQLAQIMDFAVSLNKNAALKMAMFHASFGIGALCSPLGATQFAAMPDRWSFHFLVSLGCAIINTTSLSIVFRFKPLNDVLEKAGQTIRPASASQDNRYAQLLKLKVVHFLAFFIFAYVGVEVALAGWIVTFVMDERGGGSSSGYLTSGFFGGVTVGRLCLLWLNRLVGERRVIWLYILLSIGLEITIWLVPSLIANAVAVSLIGLFLGPIYPIVMTITGRLIPHWLMSGAIGWIAGFGQAGTAVVPFVTGAMASKFGVMSLQPLIVTVLAIMVGLWAVVPPDQQRSD</sequence>
<evidence type="ECO:0000256" key="4">
    <source>
        <dbReference type="ARBA" id="ARBA00022692"/>
    </source>
</evidence>
<evidence type="ECO:0000313" key="10">
    <source>
        <dbReference type="Proteomes" id="UP000757232"/>
    </source>
</evidence>
<organism evidence="9 10">
    <name type="scientific">Sanghuangporus baumii</name>
    <name type="common">Phellinus baumii</name>
    <dbReference type="NCBI Taxonomy" id="108892"/>
    <lineage>
        <taxon>Eukaryota</taxon>
        <taxon>Fungi</taxon>
        <taxon>Dikarya</taxon>
        <taxon>Basidiomycota</taxon>
        <taxon>Agaricomycotina</taxon>
        <taxon>Agaricomycetes</taxon>
        <taxon>Hymenochaetales</taxon>
        <taxon>Hymenochaetaceae</taxon>
        <taxon>Sanghuangporus</taxon>
    </lineage>
</organism>
<evidence type="ECO:0000256" key="7">
    <source>
        <dbReference type="SAM" id="Phobius"/>
    </source>
</evidence>
<dbReference type="EMBL" id="LNZH02000051">
    <property type="protein sequence ID" value="OCB91906.1"/>
    <property type="molecule type" value="Genomic_DNA"/>
</dbReference>
<dbReference type="GO" id="GO:0016020">
    <property type="term" value="C:membrane"/>
    <property type="evidence" value="ECO:0007669"/>
    <property type="project" value="TreeGrafter"/>
</dbReference>
<dbReference type="PANTHER" id="PTHR23514:SF3">
    <property type="entry name" value="BYPASS OF STOP CODON PROTEIN 6"/>
    <property type="match status" value="1"/>
</dbReference>
<feature type="transmembrane region" description="Helical" evidence="7">
    <location>
        <begin position="413"/>
        <end position="433"/>
    </location>
</feature>
<dbReference type="InterPro" id="IPR051788">
    <property type="entry name" value="MFS_Transporter"/>
</dbReference>
<evidence type="ECO:0000256" key="3">
    <source>
        <dbReference type="ARBA" id="ARBA00022448"/>
    </source>
</evidence>
<feature type="transmembrane region" description="Helical" evidence="7">
    <location>
        <begin position="85"/>
        <end position="107"/>
    </location>
</feature>